<keyword evidence="4" id="KW-0472">Membrane</keyword>
<keyword evidence="4" id="KW-0812">Transmembrane</keyword>
<dbReference type="Pfam" id="PF00160">
    <property type="entry name" value="Pro_isomerase"/>
    <property type="match status" value="1"/>
</dbReference>
<evidence type="ECO:0000313" key="7">
    <source>
        <dbReference type="Proteomes" id="UP000789390"/>
    </source>
</evidence>
<keyword evidence="7" id="KW-1185">Reference proteome</keyword>
<evidence type="ECO:0000256" key="1">
    <source>
        <dbReference type="ARBA" id="ARBA00022771"/>
    </source>
</evidence>
<keyword evidence="1 3" id="KW-0863">Zinc-finger</keyword>
<comment type="caution">
    <text evidence="6">The sequence shown here is derived from an EMBL/GenBank/DDBJ whole genome shotgun (WGS) entry which is preliminary data.</text>
</comment>
<dbReference type="GO" id="GO:0003755">
    <property type="term" value="F:peptidyl-prolyl cis-trans isomerase activity"/>
    <property type="evidence" value="ECO:0007669"/>
    <property type="project" value="InterPro"/>
</dbReference>
<feature type="transmembrane region" description="Helical" evidence="4">
    <location>
        <begin position="564"/>
        <end position="586"/>
    </location>
</feature>
<dbReference type="AlphaFoldDB" id="A0A8J2W8Z2"/>
<organism evidence="6 7">
    <name type="scientific">Daphnia galeata</name>
    <dbReference type="NCBI Taxonomy" id="27404"/>
    <lineage>
        <taxon>Eukaryota</taxon>
        <taxon>Metazoa</taxon>
        <taxon>Ecdysozoa</taxon>
        <taxon>Arthropoda</taxon>
        <taxon>Crustacea</taxon>
        <taxon>Branchiopoda</taxon>
        <taxon>Diplostraca</taxon>
        <taxon>Cladocera</taxon>
        <taxon>Anomopoda</taxon>
        <taxon>Daphniidae</taxon>
        <taxon>Daphnia</taxon>
    </lineage>
</organism>
<dbReference type="Proteomes" id="UP000789390">
    <property type="component" value="Unassembled WGS sequence"/>
</dbReference>
<feature type="domain" description="RING-type" evidence="5">
    <location>
        <begin position="16"/>
        <end position="61"/>
    </location>
</feature>
<dbReference type="InterPro" id="IPR002130">
    <property type="entry name" value="Cyclophilin-type_PPIase_dom"/>
</dbReference>
<dbReference type="Gene3D" id="3.30.40.10">
    <property type="entry name" value="Zinc/RING finger domain, C3HC4 (zinc finger)"/>
    <property type="match status" value="1"/>
</dbReference>
<evidence type="ECO:0000256" key="4">
    <source>
        <dbReference type="SAM" id="Phobius"/>
    </source>
</evidence>
<dbReference type="OrthoDB" id="264520at2759"/>
<dbReference type="SUPFAM" id="SSF57850">
    <property type="entry name" value="RING/U-box"/>
    <property type="match status" value="1"/>
</dbReference>
<dbReference type="SMART" id="SM00184">
    <property type="entry name" value="RING"/>
    <property type="match status" value="1"/>
</dbReference>
<dbReference type="GO" id="GO:0008270">
    <property type="term" value="F:zinc ion binding"/>
    <property type="evidence" value="ECO:0007669"/>
    <property type="project" value="UniProtKB-KW"/>
</dbReference>
<keyword evidence="2" id="KW-0862">Zinc</keyword>
<evidence type="ECO:0000256" key="2">
    <source>
        <dbReference type="ARBA" id="ARBA00022833"/>
    </source>
</evidence>
<feature type="transmembrane region" description="Helical" evidence="4">
    <location>
        <begin position="509"/>
        <end position="532"/>
    </location>
</feature>
<dbReference type="PANTHER" id="PTHR25464:SF2">
    <property type="entry name" value="RING-TYPE DOMAIN-CONTAINING PROTEIN"/>
    <property type="match status" value="1"/>
</dbReference>
<accession>A0A8J2W8Z2</accession>
<proteinExistence type="predicted"/>
<reference evidence="6" key="1">
    <citation type="submission" date="2021-11" db="EMBL/GenBank/DDBJ databases">
        <authorList>
            <person name="Schell T."/>
        </authorList>
    </citation>
    <scope>NUCLEOTIDE SEQUENCE</scope>
    <source>
        <strain evidence="6">M5</strain>
    </source>
</reference>
<sequence>MASNVGIDDEEDFLTCGICFEFYDPNVRVPKLLCCFHSCCIVCLKETIKGTSSTIKCPFCRQHTKLTADGVKSLTTNFYTMPRIEKAITQRKQEMERAVCLAEPYNSLQPAVNCLQTTSYVQSLMCYLQFMVNGFLIQQRAVFRLDFDQAPNMSRQFMNCCLGINGKTYEGSRIFKTENYRHFVCGKMEAEPYLADRSTLPKTQGALRMCQRTKRKKCGGEVYVSSEFSIICKEEYENSPKLLTTVFGYVHKGLGVCEYISRLNPDDREIIVHSCGTWIDPADEEMEQDFTVLPATRRFISSPGDGRVCYIQFTIDGSVQSKILFQLDSDAAPSMCEVFLGCCQSSVDSLSYKSYLVTETESGKSFTAGKISSHLHSYISNCSFLAEKKGALCMRQVSKLGEWRVEHTTEFTIICGEPDPSDKNIQMLGTVIGYVHRGIEICDVLVVFFVISMCRKLKQHCTCEFSLRVGTIVVGVVSTFIGVLGLLLASFGLTHILPYFSGTIKFLHIFLIFVIMSINMIICSIPLLVAAFKKRHLRFLMPWLLVGATTYLIGIITICILLNVIGYIAPISIVILWFWLIVYSYYHEMKKTPEESDVENSVL</sequence>
<keyword evidence="1 3" id="KW-0479">Metal-binding</keyword>
<dbReference type="PROSITE" id="PS50089">
    <property type="entry name" value="ZF_RING_2"/>
    <property type="match status" value="1"/>
</dbReference>
<dbReference type="PANTHER" id="PTHR25464">
    <property type="entry name" value="TRIPARTITE MOTIF-CONTAINING PROTEIN 2-LIKE PROTEIN"/>
    <property type="match status" value="1"/>
</dbReference>
<feature type="transmembrane region" description="Helical" evidence="4">
    <location>
        <begin position="539"/>
        <end position="558"/>
    </location>
</feature>
<evidence type="ECO:0000259" key="5">
    <source>
        <dbReference type="PROSITE" id="PS50089"/>
    </source>
</evidence>
<gene>
    <name evidence="6" type="ORF">DGAL_LOCUS12841</name>
</gene>
<name>A0A8J2W8Z2_9CRUS</name>
<evidence type="ECO:0000313" key="6">
    <source>
        <dbReference type="EMBL" id="CAH0109364.1"/>
    </source>
</evidence>
<evidence type="ECO:0000256" key="3">
    <source>
        <dbReference type="PROSITE-ProRule" id="PRU00175"/>
    </source>
</evidence>
<dbReference type="Gene3D" id="2.40.100.10">
    <property type="entry name" value="Cyclophilin-like"/>
    <property type="match status" value="2"/>
</dbReference>
<protein>
    <recommendedName>
        <fullName evidence="5">RING-type domain-containing protein</fullName>
    </recommendedName>
</protein>
<feature type="transmembrane region" description="Helical" evidence="4">
    <location>
        <begin position="434"/>
        <end position="453"/>
    </location>
</feature>
<feature type="transmembrane region" description="Helical" evidence="4">
    <location>
        <begin position="465"/>
        <end position="489"/>
    </location>
</feature>
<dbReference type="EMBL" id="CAKKLH010000292">
    <property type="protein sequence ID" value="CAH0109364.1"/>
    <property type="molecule type" value="Genomic_DNA"/>
</dbReference>
<dbReference type="SUPFAM" id="SSF50891">
    <property type="entry name" value="Cyclophilin-like"/>
    <property type="match status" value="2"/>
</dbReference>
<keyword evidence="4" id="KW-1133">Transmembrane helix</keyword>
<dbReference type="InterPro" id="IPR013083">
    <property type="entry name" value="Znf_RING/FYVE/PHD"/>
</dbReference>
<dbReference type="InterPro" id="IPR001841">
    <property type="entry name" value="Znf_RING"/>
</dbReference>
<dbReference type="InterPro" id="IPR029000">
    <property type="entry name" value="Cyclophilin-like_dom_sf"/>
</dbReference>